<dbReference type="STRING" id="683960.A0A1E3P5Y2"/>
<organism evidence="1 2">
    <name type="scientific">Wickerhamomyces anomalus (strain ATCC 58044 / CBS 1984 / NCYC 433 / NRRL Y-366-8)</name>
    <name type="common">Yeast</name>
    <name type="synonym">Hansenula anomala</name>
    <dbReference type="NCBI Taxonomy" id="683960"/>
    <lineage>
        <taxon>Eukaryota</taxon>
        <taxon>Fungi</taxon>
        <taxon>Dikarya</taxon>
        <taxon>Ascomycota</taxon>
        <taxon>Saccharomycotina</taxon>
        <taxon>Saccharomycetes</taxon>
        <taxon>Phaffomycetales</taxon>
        <taxon>Wickerhamomycetaceae</taxon>
        <taxon>Wickerhamomyces</taxon>
    </lineage>
</organism>
<dbReference type="PANTHER" id="PTHR15002:SF0">
    <property type="entry name" value="RIBOSOMAL BIOGENESIS PROTEIN LAS1L"/>
    <property type="match status" value="1"/>
</dbReference>
<proteinExistence type="predicted"/>
<dbReference type="EMBL" id="KV454209">
    <property type="protein sequence ID" value="ODQ60856.1"/>
    <property type="molecule type" value="Genomic_DNA"/>
</dbReference>
<dbReference type="PANTHER" id="PTHR15002">
    <property type="entry name" value="RIBOSOMAL BIOGENESIS PROTEIN LAS1L"/>
    <property type="match status" value="1"/>
</dbReference>
<dbReference type="RefSeq" id="XP_019040063.1">
    <property type="nucleotide sequence ID" value="XM_019185501.1"/>
</dbReference>
<protein>
    <submittedName>
        <fullName evidence="1">Uncharacterized protein</fullName>
    </submittedName>
</protein>
<dbReference type="Proteomes" id="UP000094112">
    <property type="component" value="Unassembled WGS sequence"/>
</dbReference>
<dbReference type="GO" id="GO:0000460">
    <property type="term" value="P:maturation of 5.8S rRNA"/>
    <property type="evidence" value="ECO:0007669"/>
    <property type="project" value="TreeGrafter"/>
</dbReference>
<dbReference type="GO" id="GO:0030687">
    <property type="term" value="C:preribosome, large subunit precursor"/>
    <property type="evidence" value="ECO:0007669"/>
    <property type="project" value="TreeGrafter"/>
</dbReference>
<accession>A0A1E3P5Y2</accession>
<dbReference type="GeneID" id="30202747"/>
<dbReference type="Pfam" id="PF04031">
    <property type="entry name" value="Las1"/>
    <property type="match status" value="1"/>
</dbReference>
<evidence type="ECO:0000313" key="2">
    <source>
        <dbReference type="Proteomes" id="UP000094112"/>
    </source>
</evidence>
<dbReference type="OrthoDB" id="10263222at2759"/>
<gene>
    <name evidence="1" type="ORF">WICANDRAFT_83173</name>
</gene>
<keyword evidence="2" id="KW-1185">Reference proteome</keyword>
<name>A0A1E3P5Y2_WICAA</name>
<dbReference type="GO" id="GO:0004519">
    <property type="term" value="F:endonuclease activity"/>
    <property type="evidence" value="ECO:0007669"/>
    <property type="project" value="InterPro"/>
</dbReference>
<evidence type="ECO:0000313" key="1">
    <source>
        <dbReference type="EMBL" id="ODQ60856.1"/>
    </source>
</evidence>
<sequence>MNKHPRQVPFRSQKDIHFLKTQLFAPESTLSTQTRAIQRILTLETKTKLPHTLLSTAYLFQIHHEFQSNPTASTVLQLSATMTLIRFVNGLLDPSQQSQFAIPLNLLAKKIGLPSWFVELRHAGTHEGLPSLEMLEIGVLGALDWLKVNYWEKIKSEEEEEEEEEDVDDEDWKDVLRKYRRIRRVDINKFIKFGDSSEEGKEYWKVVKVLESGVLKNEFYKVLMFKKCIINEKYKWEQVRLLYEPLFLYLIKSQESFVLKILDKLMFKVYEDENKLVSVDEEEVYNGKEIQQVKSWCLWILEKINNNEDNIIGKMVEVLSKTNQSFSIEMLERLKLKNVEVDKINLKINTIQSNLKEKNNITPSKRKEDDDLDIFQDLENLKKRVKLNKSTNLPIKIFEPHSNWIPKPFGVL</sequence>
<dbReference type="AlphaFoldDB" id="A0A1E3P5Y2"/>
<dbReference type="InterPro" id="IPR007174">
    <property type="entry name" value="Las1"/>
</dbReference>
<dbReference type="GO" id="GO:0000470">
    <property type="term" value="P:maturation of LSU-rRNA"/>
    <property type="evidence" value="ECO:0007669"/>
    <property type="project" value="TreeGrafter"/>
</dbReference>
<reference evidence="1 2" key="1">
    <citation type="journal article" date="2016" name="Proc. Natl. Acad. Sci. U.S.A.">
        <title>Comparative genomics of biotechnologically important yeasts.</title>
        <authorList>
            <person name="Riley R."/>
            <person name="Haridas S."/>
            <person name="Wolfe K.H."/>
            <person name="Lopes M.R."/>
            <person name="Hittinger C.T."/>
            <person name="Goeker M."/>
            <person name="Salamov A.A."/>
            <person name="Wisecaver J.H."/>
            <person name="Long T.M."/>
            <person name="Calvey C.H."/>
            <person name="Aerts A.L."/>
            <person name="Barry K.W."/>
            <person name="Choi C."/>
            <person name="Clum A."/>
            <person name="Coughlan A.Y."/>
            <person name="Deshpande S."/>
            <person name="Douglass A.P."/>
            <person name="Hanson S.J."/>
            <person name="Klenk H.-P."/>
            <person name="LaButti K.M."/>
            <person name="Lapidus A."/>
            <person name="Lindquist E.A."/>
            <person name="Lipzen A.M."/>
            <person name="Meier-Kolthoff J.P."/>
            <person name="Ohm R.A."/>
            <person name="Otillar R.P."/>
            <person name="Pangilinan J.L."/>
            <person name="Peng Y."/>
            <person name="Rokas A."/>
            <person name="Rosa C.A."/>
            <person name="Scheuner C."/>
            <person name="Sibirny A.A."/>
            <person name="Slot J.C."/>
            <person name="Stielow J.B."/>
            <person name="Sun H."/>
            <person name="Kurtzman C.P."/>
            <person name="Blackwell M."/>
            <person name="Grigoriev I.V."/>
            <person name="Jeffries T.W."/>
        </authorList>
    </citation>
    <scope>NUCLEOTIDE SEQUENCE [LARGE SCALE GENOMIC DNA]</scope>
    <source>
        <strain evidence="2">ATCC 58044 / CBS 1984 / NCYC 433 / NRRL Y-366-8</strain>
    </source>
</reference>
<dbReference type="GO" id="GO:0090730">
    <property type="term" value="C:Las1 complex"/>
    <property type="evidence" value="ECO:0007669"/>
    <property type="project" value="InterPro"/>
</dbReference>